<organism evidence="1 2">
    <name type="scientific">Leptospira selangorensis</name>
    <dbReference type="NCBI Taxonomy" id="2484982"/>
    <lineage>
        <taxon>Bacteria</taxon>
        <taxon>Pseudomonadati</taxon>
        <taxon>Spirochaetota</taxon>
        <taxon>Spirochaetia</taxon>
        <taxon>Leptospirales</taxon>
        <taxon>Leptospiraceae</taxon>
        <taxon>Leptospira</taxon>
    </lineage>
</organism>
<accession>A0ABY2N4G2</accession>
<sequence length="308" mass="35414">MFSIYHLTAFTLTLLNLTLISCSSTKEIEAIKNTTAQKNPIQLDCKKFGFFDVSEIPEISKTTNNFVSIRIEGDTDFLPLDMLTNAKNINNHKDYSQFMKYYNKECKNSNHPYVDSILYIASLKSNSIPFTINEKNLIGKGLHAEQESSLKDFIDAHFNKYEYKNISNSTLNLNNEDEFYHDRKKYLYSLIVKSKNIILETELFKLGTYDFKKEKFPIIYNCVDNIYDDFRCDGLGYTSGNGLKAKDRVRINELSVNVPKEFASNLKTTKLVIEGNVKTQLNKNGNKNITITPKKIRLITESGEFTSK</sequence>
<dbReference type="Proteomes" id="UP000298057">
    <property type="component" value="Unassembled WGS sequence"/>
</dbReference>
<proteinExistence type="predicted"/>
<evidence type="ECO:0000313" key="2">
    <source>
        <dbReference type="Proteomes" id="UP000298057"/>
    </source>
</evidence>
<dbReference type="EMBL" id="RQGU01000117">
    <property type="protein sequence ID" value="TGM16776.1"/>
    <property type="molecule type" value="Genomic_DNA"/>
</dbReference>
<protein>
    <recommendedName>
        <fullName evidence="3">Lipoprotein</fullName>
    </recommendedName>
</protein>
<evidence type="ECO:0000313" key="1">
    <source>
        <dbReference type="EMBL" id="TGM16776.1"/>
    </source>
</evidence>
<gene>
    <name evidence="1" type="ORF">EHQ82_16880</name>
</gene>
<dbReference type="RefSeq" id="WP_135628511.1">
    <property type="nucleotide sequence ID" value="NZ_RQGU01000117.1"/>
</dbReference>
<evidence type="ECO:0008006" key="3">
    <source>
        <dbReference type="Google" id="ProtNLM"/>
    </source>
</evidence>
<keyword evidence="2" id="KW-1185">Reference proteome</keyword>
<comment type="caution">
    <text evidence="1">The sequence shown here is derived from an EMBL/GenBank/DDBJ whole genome shotgun (WGS) entry which is preliminary data.</text>
</comment>
<reference evidence="2" key="1">
    <citation type="journal article" date="2019" name="PLoS Negl. Trop. Dis.">
        <title>Revisiting the worldwide diversity of Leptospira species in the environment.</title>
        <authorList>
            <person name="Vincent A.T."/>
            <person name="Schiettekatte O."/>
            <person name="Bourhy P."/>
            <person name="Veyrier F.J."/>
            <person name="Picardeau M."/>
        </authorList>
    </citation>
    <scope>NUCLEOTIDE SEQUENCE [LARGE SCALE GENOMIC DNA]</scope>
    <source>
        <strain evidence="2">201702406</strain>
    </source>
</reference>
<name>A0ABY2N4G2_9LEPT</name>